<dbReference type="Gene3D" id="3.30.565.10">
    <property type="entry name" value="Histidine kinase-like ATPase, C-terminal domain"/>
    <property type="match status" value="1"/>
</dbReference>
<organism evidence="3 4">
    <name type="scientific">Actinocrinis puniceicyclus</name>
    <dbReference type="NCBI Taxonomy" id="977794"/>
    <lineage>
        <taxon>Bacteria</taxon>
        <taxon>Bacillati</taxon>
        <taxon>Actinomycetota</taxon>
        <taxon>Actinomycetes</taxon>
        <taxon>Catenulisporales</taxon>
        <taxon>Actinospicaceae</taxon>
        <taxon>Actinocrinis</taxon>
    </lineage>
</organism>
<keyword evidence="4" id="KW-1185">Reference proteome</keyword>
<keyword evidence="3" id="KW-0547">Nucleotide-binding</keyword>
<dbReference type="Proteomes" id="UP000677913">
    <property type="component" value="Unassembled WGS sequence"/>
</dbReference>
<evidence type="ECO:0000256" key="1">
    <source>
        <dbReference type="ARBA" id="ARBA00022527"/>
    </source>
</evidence>
<sequence length="154" mass="16859">MDVNWTLLLPLEAESVGKARRMLRDSATLAGMDPEVSFDLGVALTEACANVIEHAGQAEGYWVAAGISAERCWIDVIDNGVGFAPRRLVEYATGARRRPRARLTPVNIADTPEGGRGLMLIEALCDRVDIRNHPARGAMIHFERDLKPREPIAA</sequence>
<name>A0A8J7WJ75_9ACTN</name>
<dbReference type="SUPFAM" id="SSF55874">
    <property type="entry name" value="ATPase domain of HSP90 chaperone/DNA topoisomerase II/histidine kinase"/>
    <property type="match status" value="1"/>
</dbReference>
<dbReference type="RefSeq" id="WP_211466823.1">
    <property type="nucleotide sequence ID" value="NZ_JAGSXH010000023.1"/>
</dbReference>
<dbReference type="Pfam" id="PF13581">
    <property type="entry name" value="HATPase_c_2"/>
    <property type="match status" value="1"/>
</dbReference>
<protein>
    <submittedName>
        <fullName evidence="3">ATP-binding protein</fullName>
    </submittedName>
</protein>
<keyword evidence="1" id="KW-0723">Serine/threonine-protein kinase</keyword>
<dbReference type="AlphaFoldDB" id="A0A8J7WJ75"/>
<evidence type="ECO:0000313" key="3">
    <source>
        <dbReference type="EMBL" id="MBS2963283.1"/>
    </source>
</evidence>
<dbReference type="PANTHER" id="PTHR35526:SF3">
    <property type="entry name" value="ANTI-SIGMA-F FACTOR RSBW"/>
    <property type="match status" value="1"/>
</dbReference>
<feature type="domain" description="Histidine kinase/HSP90-like ATPase" evidence="2">
    <location>
        <begin position="10"/>
        <end position="135"/>
    </location>
</feature>
<accession>A0A8J7WJ75</accession>
<dbReference type="CDD" id="cd16936">
    <property type="entry name" value="HATPase_RsbW-like"/>
    <property type="match status" value="1"/>
</dbReference>
<evidence type="ECO:0000313" key="4">
    <source>
        <dbReference type="Proteomes" id="UP000677913"/>
    </source>
</evidence>
<dbReference type="GO" id="GO:0004674">
    <property type="term" value="F:protein serine/threonine kinase activity"/>
    <property type="evidence" value="ECO:0007669"/>
    <property type="project" value="UniProtKB-KW"/>
</dbReference>
<dbReference type="GO" id="GO:0005524">
    <property type="term" value="F:ATP binding"/>
    <property type="evidence" value="ECO:0007669"/>
    <property type="project" value="UniProtKB-KW"/>
</dbReference>
<dbReference type="PANTHER" id="PTHR35526">
    <property type="entry name" value="ANTI-SIGMA-F FACTOR RSBW-RELATED"/>
    <property type="match status" value="1"/>
</dbReference>
<dbReference type="InterPro" id="IPR003594">
    <property type="entry name" value="HATPase_dom"/>
</dbReference>
<keyword evidence="3" id="KW-0067">ATP-binding</keyword>
<dbReference type="EMBL" id="JAGSXH010000023">
    <property type="protein sequence ID" value="MBS2963283.1"/>
    <property type="molecule type" value="Genomic_DNA"/>
</dbReference>
<evidence type="ECO:0000259" key="2">
    <source>
        <dbReference type="Pfam" id="PF13581"/>
    </source>
</evidence>
<keyword evidence="1" id="KW-0808">Transferase</keyword>
<reference evidence="3" key="1">
    <citation type="submission" date="2021-04" db="EMBL/GenBank/DDBJ databases">
        <title>Genome based classification of Actinospica acidithermotolerans sp. nov., an actinobacterium isolated from an Indonesian hot spring.</title>
        <authorList>
            <person name="Kusuma A.B."/>
            <person name="Putra K.E."/>
            <person name="Nafisah S."/>
            <person name="Loh J."/>
            <person name="Nouioui I."/>
            <person name="Goodfellow M."/>
        </authorList>
    </citation>
    <scope>NUCLEOTIDE SEQUENCE</scope>
    <source>
        <strain evidence="3">DSM 45618</strain>
    </source>
</reference>
<comment type="caution">
    <text evidence="3">The sequence shown here is derived from an EMBL/GenBank/DDBJ whole genome shotgun (WGS) entry which is preliminary data.</text>
</comment>
<dbReference type="InterPro" id="IPR036890">
    <property type="entry name" value="HATPase_C_sf"/>
</dbReference>
<keyword evidence="1" id="KW-0418">Kinase</keyword>
<gene>
    <name evidence="3" type="ORF">KGA66_09520</name>
</gene>
<proteinExistence type="predicted"/>
<dbReference type="InterPro" id="IPR050267">
    <property type="entry name" value="Anti-sigma-factor_SerPK"/>
</dbReference>